<dbReference type="InterPro" id="IPR031148">
    <property type="entry name" value="Plexin"/>
</dbReference>
<evidence type="ECO:0000259" key="2">
    <source>
        <dbReference type="Pfam" id="PF08337"/>
    </source>
</evidence>
<feature type="coiled-coil region" evidence="1">
    <location>
        <begin position="9"/>
        <end position="36"/>
    </location>
</feature>
<dbReference type="InterPro" id="IPR046800">
    <property type="entry name" value="Plexin_RBD"/>
</dbReference>
<evidence type="ECO:0000259" key="3">
    <source>
        <dbReference type="Pfam" id="PF20170"/>
    </source>
</evidence>
<dbReference type="Pfam" id="PF08337">
    <property type="entry name" value="Plexin_cytopl"/>
    <property type="match status" value="2"/>
</dbReference>
<feature type="domain" description="Plexin cytoplasmic RasGAP" evidence="2">
    <location>
        <begin position="46"/>
        <end position="85"/>
    </location>
</feature>
<evidence type="ECO:0000313" key="5">
    <source>
        <dbReference type="Proteomes" id="UP001476798"/>
    </source>
</evidence>
<dbReference type="EMBL" id="JAHRIO010020642">
    <property type="protein sequence ID" value="MEQ2164841.1"/>
    <property type="molecule type" value="Genomic_DNA"/>
</dbReference>
<dbReference type="Gene3D" id="3.10.20.90">
    <property type="entry name" value="Phosphatidylinositol 3-kinase Catalytic Subunit, Chain A, domain 1"/>
    <property type="match status" value="2"/>
</dbReference>
<proteinExistence type="predicted"/>
<evidence type="ECO:0000256" key="1">
    <source>
        <dbReference type="SAM" id="Coils"/>
    </source>
</evidence>
<keyword evidence="5" id="KW-1185">Reference proteome</keyword>
<accession>A0ABV0N0C0</accession>
<dbReference type="PANTHER" id="PTHR22625:SF9">
    <property type="entry name" value="PLEXIN-B2"/>
    <property type="match status" value="1"/>
</dbReference>
<dbReference type="PANTHER" id="PTHR22625">
    <property type="entry name" value="PLEXIN"/>
    <property type="match status" value="1"/>
</dbReference>
<name>A0ABV0N0C0_9TELE</name>
<sequence>MSGLTRLCLIANRRKSQQAEREYEKVKHQLESLEESVRDRCKKEFTDFNARSRGNFASLLTVALHGKLEYYTDIMRTLLLELMDEHDIAGEPLYKLFKALKHQVEKGPVDARLKKAKYTLNDTRLLGDDVEYSVLVLVHGEGPDVTPVKVLNCDTITQVSFSSFQLLIFIVDHRSSCICCLLLHRKGFAGKLHRLPTACRCHVSPPFSQNCLDNGCVYLSMDIYRYDCDFCSIQVKEKIIDQVYRNLPYSQRPKAEGVALGETHGSGLH</sequence>
<organism evidence="4 5">
    <name type="scientific">Goodea atripinnis</name>
    <dbReference type="NCBI Taxonomy" id="208336"/>
    <lineage>
        <taxon>Eukaryota</taxon>
        <taxon>Metazoa</taxon>
        <taxon>Chordata</taxon>
        <taxon>Craniata</taxon>
        <taxon>Vertebrata</taxon>
        <taxon>Euteleostomi</taxon>
        <taxon>Actinopterygii</taxon>
        <taxon>Neopterygii</taxon>
        <taxon>Teleostei</taxon>
        <taxon>Neoteleostei</taxon>
        <taxon>Acanthomorphata</taxon>
        <taxon>Ovalentaria</taxon>
        <taxon>Atherinomorphae</taxon>
        <taxon>Cyprinodontiformes</taxon>
        <taxon>Goodeidae</taxon>
        <taxon>Goodea</taxon>
    </lineage>
</organism>
<dbReference type="Pfam" id="PF20170">
    <property type="entry name" value="Plexin_RBD"/>
    <property type="match status" value="1"/>
</dbReference>
<gene>
    <name evidence="4" type="ORF">GOODEAATRI_010869</name>
</gene>
<comment type="caution">
    <text evidence="4">The sequence shown here is derived from an EMBL/GenBank/DDBJ whole genome shotgun (WGS) entry which is preliminary data.</text>
</comment>
<dbReference type="Proteomes" id="UP001476798">
    <property type="component" value="Unassembled WGS sequence"/>
</dbReference>
<reference evidence="4 5" key="1">
    <citation type="submission" date="2021-06" db="EMBL/GenBank/DDBJ databases">
        <authorList>
            <person name="Palmer J.M."/>
        </authorList>
    </citation>
    <scope>NUCLEOTIDE SEQUENCE [LARGE SCALE GENOMIC DNA]</scope>
    <source>
        <strain evidence="4 5">GA_2019</strain>
        <tissue evidence="4">Muscle</tissue>
    </source>
</reference>
<protein>
    <submittedName>
        <fullName evidence="4">Uncharacterized protein</fullName>
    </submittedName>
</protein>
<keyword evidence="1" id="KW-0175">Coiled coil</keyword>
<feature type="domain" description="Plexin cytoplasmic RasGAP" evidence="2">
    <location>
        <begin position="88"/>
        <end position="145"/>
    </location>
</feature>
<dbReference type="InterPro" id="IPR013548">
    <property type="entry name" value="Plexin_cytoplasmic_RasGAP_dom"/>
</dbReference>
<dbReference type="InterPro" id="IPR008936">
    <property type="entry name" value="Rho_GTPase_activation_prot"/>
</dbReference>
<dbReference type="Gene3D" id="1.10.506.10">
    <property type="entry name" value="GTPase Activation - p120gap, domain 1"/>
    <property type="match status" value="3"/>
</dbReference>
<feature type="domain" description="Plexin cytoplasmic RhoGTPase-binding" evidence="3">
    <location>
        <begin position="223"/>
        <end position="266"/>
    </location>
</feature>
<evidence type="ECO:0000313" key="4">
    <source>
        <dbReference type="EMBL" id="MEQ2164841.1"/>
    </source>
</evidence>